<name>A0A498JC50_MALDO</name>
<keyword evidence="3" id="KW-1185">Reference proteome</keyword>
<dbReference type="EMBL" id="RDQH01000334">
    <property type="protein sequence ID" value="RXH90941.1"/>
    <property type="molecule type" value="Genomic_DNA"/>
</dbReference>
<comment type="caution">
    <text evidence="2">The sequence shown here is derived from an EMBL/GenBank/DDBJ whole genome shotgun (WGS) entry which is preliminary data.</text>
</comment>
<evidence type="ECO:0000313" key="2">
    <source>
        <dbReference type="EMBL" id="RXH90941.1"/>
    </source>
</evidence>
<accession>A0A498JC50</accession>
<dbReference type="AlphaFoldDB" id="A0A498JC50"/>
<feature type="region of interest" description="Disordered" evidence="1">
    <location>
        <begin position="1"/>
        <end position="51"/>
    </location>
</feature>
<proteinExistence type="predicted"/>
<evidence type="ECO:0000313" key="3">
    <source>
        <dbReference type="Proteomes" id="UP000290289"/>
    </source>
</evidence>
<organism evidence="2 3">
    <name type="scientific">Malus domestica</name>
    <name type="common">Apple</name>
    <name type="synonym">Pyrus malus</name>
    <dbReference type="NCBI Taxonomy" id="3750"/>
    <lineage>
        <taxon>Eukaryota</taxon>
        <taxon>Viridiplantae</taxon>
        <taxon>Streptophyta</taxon>
        <taxon>Embryophyta</taxon>
        <taxon>Tracheophyta</taxon>
        <taxon>Spermatophyta</taxon>
        <taxon>Magnoliopsida</taxon>
        <taxon>eudicotyledons</taxon>
        <taxon>Gunneridae</taxon>
        <taxon>Pentapetalae</taxon>
        <taxon>rosids</taxon>
        <taxon>fabids</taxon>
        <taxon>Rosales</taxon>
        <taxon>Rosaceae</taxon>
        <taxon>Amygdaloideae</taxon>
        <taxon>Maleae</taxon>
        <taxon>Malus</taxon>
    </lineage>
</organism>
<evidence type="ECO:0000256" key="1">
    <source>
        <dbReference type="SAM" id="MobiDB-lite"/>
    </source>
</evidence>
<dbReference type="Proteomes" id="UP000290289">
    <property type="component" value="Chromosome 8"/>
</dbReference>
<sequence>MRLAERREGERMREREGGKGREREGHATCKEEGGREDEREGRIEGEGGRERGMVRGRHAIFRGTERSLKATAESSMDRVASMETTLNHFPSPQAIEQKEEELHIIETDSQGKEESQLFNEKAKINPFNLLIGGGTHDHQENVVETIIPKSSSFMNAFQLIAMSNDLDLSDVNACKYSNGNVNHYIQVNPNCRSDLYYNLLSL</sequence>
<protein>
    <submittedName>
        <fullName evidence="2">Uncharacterized protein</fullName>
    </submittedName>
</protein>
<gene>
    <name evidence="2" type="ORF">DVH24_006886</name>
</gene>
<reference evidence="2 3" key="1">
    <citation type="submission" date="2018-10" db="EMBL/GenBank/DDBJ databases">
        <title>A high-quality apple genome assembly.</title>
        <authorList>
            <person name="Hu J."/>
        </authorList>
    </citation>
    <scope>NUCLEOTIDE SEQUENCE [LARGE SCALE GENOMIC DNA]</scope>
    <source>
        <strain evidence="3">cv. HFTH1</strain>
        <tissue evidence="2">Young leaf</tissue>
    </source>
</reference>